<evidence type="ECO:0000313" key="3">
    <source>
        <dbReference type="EMBL" id="QCQ76974.1"/>
    </source>
</evidence>
<organism evidence="2 4">
    <name type="scientific">Haloferax mediterranei (strain ATCC 33500 / DSM 1411 / JCM 8866 / NBRC 14739 / NCIMB 2177 / R-4)</name>
    <name type="common">Halobacterium mediterranei</name>
    <dbReference type="NCBI Taxonomy" id="523841"/>
    <lineage>
        <taxon>Archaea</taxon>
        <taxon>Methanobacteriati</taxon>
        <taxon>Methanobacteriota</taxon>
        <taxon>Stenosarchaea group</taxon>
        <taxon>Halobacteria</taxon>
        <taxon>Halobacteriales</taxon>
        <taxon>Haloferacaceae</taxon>
        <taxon>Haloferax</taxon>
    </lineage>
</organism>
<evidence type="ECO:0000256" key="1">
    <source>
        <dbReference type="SAM" id="MobiDB-lite"/>
    </source>
</evidence>
<dbReference type="EMBL" id="CP039140">
    <property type="protein sequence ID" value="QCQ76974.1"/>
    <property type="molecule type" value="Genomic_DNA"/>
</dbReference>
<geneLocation type="plasmid" evidence="3 5">
    <name>pHME505</name>
</geneLocation>
<dbReference type="AlphaFoldDB" id="M0IMQ5"/>
<dbReference type="SUPFAM" id="SSF51126">
    <property type="entry name" value="Pectin lyase-like"/>
    <property type="match status" value="1"/>
</dbReference>
<protein>
    <recommendedName>
        <fullName evidence="6">Right-handed parallel beta-helix repeat-containing protein</fullName>
    </recommendedName>
</protein>
<reference evidence="3 5" key="2">
    <citation type="submission" date="2019-04" db="EMBL/GenBank/DDBJ databases">
        <title>Methylomes of two halophilic Archaea, Haloarcula marismortui and Haloferax mediterranei.</title>
        <authorList>
            <person name="DasSarma S."/>
            <person name="DasSarma P."/>
            <person name="DasSarma S."/>
            <person name="Fomenkov A."/>
            <person name="Vincze T."/>
            <person name="Anton B.P."/>
            <person name="Roberts R.J."/>
        </authorList>
    </citation>
    <scope>NUCLEOTIDE SEQUENCE [LARGE SCALE GENOMIC DNA]</scope>
    <source>
        <strain evidence="3">ATCC 33500</strain>
        <strain evidence="5">ATCC 33500 / DSM 1411 / JCM 8866 / NBRC 14739 / NCIMB 2177 / R-4</strain>
        <plasmid evidence="3 5">pHME505</plasmid>
    </source>
</reference>
<dbReference type="InterPro" id="IPR011050">
    <property type="entry name" value="Pectin_lyase_fold/virulence"/>
</dbReference>
<dbReference type="Proteomes" id="UP000011603">
    <property type="component" value="Unassembled WGS sequence"/>
</dbReference>
<dbReference type="EMBL" id="AOLO01000015">
    <property type="protein sequence ID" value="ELZ97337.1"/>
    <property type="molecule type" value="Genomic_DNA"/>
</dbReference>
<reference evidence="2 4" key="1">
    <citation type="journal article" date="2014" name="PLoS Genet.">
        <title>Phylogenetically driven sequencing of extremely halophilic archaea reveals strategies for static and dynamic osmo-response.</title>
        <authorList>
            <person name="Becker E.A."/>
            <person name="Seitzer P.M."/>
            <person name="Tritt A."/>
            <person name="Larsen D."/>
            <person name="Krusor M."/>
            <person name="Yao A.I."/>
            <person name="Wu D."/>
            <person name="Madern D."/>
            <person name="Eisen J.A."/>
            <person name="Darling A.E."/>
            <person name="Facciotti M.T."/>
        </authorList>
    </citation>
    <scope>NUCLEOTIDE SEQUENCE [LARGE SCALE GENOMIC DNA]</scope>
    <source>
        <strain evidence="2">ATCC 33500</strain>
        <strain evidence="4">ATCC 33500 / DSM 1411 / JCM 8866 / NBRC 14739 / NCIMB 2177 / R-4</strain>
    </source>
</reference>
<feature type="compositionally biased region" description="Pro residues" evidence="1">
    <location>
        <begin position="1"/>
        <end position="10"/>
    </location>
</feature>
<gene>
    <name evidence="2" type="ORF">C439_18483</name>
    <name evidence="3" type="ORF">E6P09_16810</name>
</gene>
<name>M0IMQ5_HALMT</name>
<evidence type="ECO:0000313" key="4">
    <source>
        <dbReference type="Proteomes" id="UP000011603"/>
    </source>
</evidence>
<keyword evidence="4" id="KW-1185">Reference proteome</keyword>
<sequence>MDEPDVPPPYGLSDLPSLSSLRRDSSLTAPTDTDRTGCLLVKRRTYLKLLGSVGSSAAIAGCETRAGTENPTVSTPKKSTLTPEPALRLTVLNAVEDLGMDPTGHEPIDEVLDETYDDHTAIEFPPGEYLVTREHDWDRGVENFRLVGLGKSHKDVQFVFPRNDPGEQFRMFRITSGSYHVLKNFSLQQTDDRTTSADIWLANTDGALIEDVEWLGRTPSDNDARNQLLLFDCTSVDGVNVARRVYMREGAELTGYPNGVAGIRITERSVGEVKMIDCHIEQRGSSSFRATHTQGVLRVEGGLFKNNDNTNMRISGGDHPSKSSWIKDATVIVDDNDLNEHARDGDRLHSPAGLLIDSTGNGYSGVLIEDCDFIYKSSPSARAIISTSPPTWGGHGSFTLRNCRIQNDTSVQTIHADTVDTDTTEKPWGATLDNVSITGQCTEQPYDSAVVIGKNRNGSKIVDSCIHLPRGYVGGVLVEGAEGCSIENSTINVSGAPTQTRDADLSLQNVSYTGTCAFKDQ</sequence>
<proteinExistence type="predicted"/>
<dbReference type="PATRIC" id="fig|523841.21.peg.3711"/>
<keyword evidence="3" id="KW-0614">Plasmid</keyword>
<dbReference type="Proteomes" id="UP000299011">
    <property type="component" value="Plasmid pHME505"/>
</dbReference>
<evidence type="ECO:0000313" key="2">
    <source>
        <dbReference type="EMBL" id="ELZ97337.1"/>
    </source>
</evidence>
<evidence type="ECO:0008006" key="6">
    <source>
        <dbReference type="Google" id="ProtNLM"/>
    </source>
</evidence>
<feature type="region of interest" description="Disordered" evidence="1">
    <location>
        <begin position="1"/>
        <end position="33"/>
    </location>
</feature>
<accession>M0IMQ5</accession>
<evidence type="ECO:0000313" key="5">
    <source>
        <dbReference type="Proteomes" id="UP000299011"/>
    </source>
</evidence>